<keyword evidence="1" id="KW-1133">Transmembrane helix</keyword>
<organism evidence="2 3">
    <name type="scientific">Streptomyces violaceusniger</name>
    <dbReference type="NCBI Taxonomy" id="68280"/>
    <lineage>
        <taxon>Bacteria</taxon>
        <taxon>Bacillati</taxon>
        <taxon>Actinomycetota</taxon>
        <taxon>Actinomycetes</taxon>
        <taxon>Kitasatosporales</taxon>
        <taxon>Streptomycetaceae</taxon>
        <taxon>Streptomyces</taxon>
        <taxon>Streptomyces violaceusniger group</taxon>
    </lineage>
</organism>
<dbReference type="EMBL" id="BJHW01000001">
    <property type="protein sequence ID" value="GDY50144.1"/>
    <property type="molecule type" value="Genomic_DNA"/>
</dbReference>
<gene>
    <name evidence="2" type="ORF">SVIO_007670</name>
</gene>
<protein>
    <submittedName>
        <fullName evidence="2">Uncharacterized protein</fullName>
    </submittedName>
</protein>
<proteinExistence type="predicted"/>
<evidence type="ECO:0000313" key="2">
    <source>
        <dbReference type="EMBL" id="GDY50144.1"/>
    </source>
</evidence>
<evidence type="ECO:0000313" key="3">
    <source>
        <dbReference type="Proteomes" id="UP000301309"/>
    </source>
</evidence>
<name>A0A4D4KPN6_STRVO</name>
<reference evidence="2 3" key="1">
    <citation type="journal article" date="2020" name="Int. J. Syst. Evol. Microbiol.">
        <title>Reclassification of Streptomyces castelarensis and Streptomyces sporoclivatus as later heterotypic synonyms of Streptomyces antimycoticus.</title>
        <authorList>
            <person name="Komaki H."/>
            <person name="Tamura T."/>
        </authorList>
    </citation>
    <scope>NUCLEOTIDE SEQUENCE [LARGE SCALE GENOMIC DNA]</scope>
    <source>
        <strain evidence="2 3">NBRC 13459</strain>
    </source>
</reference>
<evidence type="ECO:0000256" key="1">
    <source>
        <dbReference type="SAM" id="Phobius"/>
    </source>
</evidence>
<keyword evidence="1" id="KW-0812">Transmembrane</keyword>
<keyword evidence="3" id="KW-1185">Reference proteome</keyword>
<feature type="transmembrane region" description="Helical" evidence="1">
    <location>
        <begin position="6"/>
        <end position="25"/>
    </location>
</feature>
<keyword evidence="1" id="KW-0472">Membrane</keyword>
<dbReference type="AlphaFoldDB" id="A0A4D4KPN6"/>
<accession>A0A4D4KPN6</accession>
<comment type="caution">
    <text evidence="2">The sequence shown here is derived from an EMBL/GenBank/DDBJ whole genome shotgun (WGS) entry which is preliminary data.</text>
</comment>
<sequence length="155" mass="17424">MSVSDVATLAISIVSLCTSVAVFYWQRRHGDFDLARILHADLTSGEAAKARDLLGTLLHSPDTFGDDALPDVRIAYFTVLWSFERLYAGRCAIEDGGTAGRRPLKFLDRLIRWPLAYWSENLPLVREVLEQRLGTVEDDQPIEALVELKRAVLHT</sequence>
<dbReference type="Proteomes" id="UP000301309">
    <property type="component" value="Unassembled WGS sequence"/>
</dbReference>